<dbReference type="Proteomes" id="UP000032024">
    <property type="component" value="Chromosome"/>
</dbReference>
<dbReference type="EMBL" id="CP010525">
    <property type="protein sequence ID" value="AJO23851.1"/>
    <property type="molecule type" value="Genomic_DNA"/>
</dbReference>
<reference evidence="2" key="1">
    <citation type="submission" date="2015-01" db="EMBL/GenBank/DDBJ databases">
        <title>Comparative genome analysis of Bacillus coagulans HM-08, Clostridium butyricum HM-68, Bacillus subtilis HM-66 and Bacillus paralicheniformis BL-09.</title>
        <authorList>
            <person name="Zhang H."/>
        </authorList>
    </citation>
    <scope>NUCLEOTIDE SEQUENCE [LARGE SCALE GENOMIC DNA]</scope>
    <source>
        <strain evidence="2">HM-08</strain>
    </source>
</reference>
<gene>
    <name evidence="1" type="ORF">SB48_HM08orf04886</name>
</gene>
<protein>
    <submittedName>
        <fullName evidence="1">Uncharacterized protein</fullName>
    </submittedName>
</protein>
<organism evidence="1 2">
    <name type="scientific">Heyndrickxia coagulans</name>
    <name type="common">Weizmannia coagulans</name>
    <dbReference type="NCBI Taxonomy" id="1398"/>
    <lineage>
        <taxon>Bacteria</taxon>
        <taxon>Bacillati</taxon>
        <taxon>Bacillota</taxon>
        <taxon>Bacilli</taxon>
        <taxon>Bacillales</taxon>
        <taxon>Bacillaceae</taxon>
        <taxon>Heyndrickxia</taxon>
    </lineage>
</organism>
<dbReference type="AlphaFoldDB" id="A0AAN0WCU0"/>
<evidence type="ECO:0000313" key="1">
    <source>
        <dbReference type="EMBL" id="AJO23851.1"/>
    </source>
</evidence>
<evidence type="ECO:0000313" key="2">
    <source>
        <dbReference type="Proteomes" id="UP000032024"/>
    </source>
</evidence>
<accession>A0AAN0WCU0</accession>
<proteinExistence type="predicted"/>
<name>A0AAN0WCU0_HEYCO</name>
<sequence>MSFIGLMKDSWMHAARSFVLHTACEGQFHGTGARFCLSSG</sequence>
<keyword evidence="2" id="KW-1185">Reference proteome</keyword>